<feature type="domain" description="Thiol:disulfide interchange protein DsbD N-terminal" evidence="1">
    <location>
        <begin position="21"/>
        <end position="134"/>
    </location>
</feature>
<keyword evidence="3" id="KW-1185">Reference proteome</keyword>
<accession>A0A0D6PIX4</accession>
<dbReference type="Gene3D" id="2.60.40.1250">
    <property type="entry name" value="Thiol:disulfide interchange protein DsbD, N-terminal domain"/>
    <property type="match status" value="1"/>
</dbReference>
<protein>
    <recommendedName>
        <fullName evidence="1">Thiol:disulfide interchange protein DsbD N-terminal domain-containing protein</fullName>
    </recommendedName>
</protein>
<dbReference type="InterPro" id="IPR036929">
    <property type="entry name" value="DsbDN_sf"/>
</dbReference>
<evidence type="ECO:0000259" key="1">
    <source>
        <dbReference type="Pfam" id="PF11412"/>
    </source>
</evidence>
<comment type="caution">
    <text evidence="2">The sequence shown here is derived from an EMBL/GenBank/DDBJ whole genome shotgun (WGS) entry which is preliminary data.</text>
</comment>
<dbReference type="AlphaFoldDB" id="A0A0D6PIX4"/>
<evidence type="ECO:0000313" key="2">
    <source>
        <dbReference type="EMBL" id="GAN81163.1"/>
    </source>
</evidence>
<dbReference type="InterPro" id="IPR028250">
    <property type="entry name" value="DsbDN"/>
</dbReference>
<dbReference type="STRING" id="1120923.SAMN02746095_02606"/>
<reference evidence="2 3" key="1">
    <citation type="submission" date="2012-11" db="EMBL/GenBank/DDBJ databases">
        <title>Whole genome sequence of Acidocella aminolytica 101 = DSM 11237.</title>
        <authorList>
            <person name="Azuma Y."/>
            <person name="Higashiura N."/>
            <person name="Hirakawa H."/>
            <person name="Matsushita K."/>
        </authorList>
    </citation>
    <scope>NUCLEOTIDE SEQUENCE [LARGE SCALE GENOMIC DNA]</scope>
    <source>
        <strain evidence="3">101 / DSM 11237</strain>
    </source>
</reference>
<dbReference type="EMBL" id="BANC01000076">
    <property type="protein sequence ID" value="GAN81163.1"/>
    <property type="molecule type" value="Genomic_DNA"/>
</dbReference>
<dbReference type="Pfam" id="PF11412">
    <property type="entry name" value="DsbD_N"/>
    <property type="match status" value="1"/>
</dbReference>
<organism evidence="2 3">
    <name type="scientific">Acidocella aminolytica 101 = DSM 11237</name>
    <dbReference type="NCBI Taxonomy" id="1120923"/>
    <lineage>
        <taxon>Bacteria</taxon>
        <taxon>Pseudomonadati</taxon>
        <taxon>Pseudomonadota</taxon>
        <taxon>Alphaproteobacteria</taxon>
        <taxon>Acetobacterales</taxon>
        <taxon>Acidocellaceae</taxon>
        <taxon>Acidocella</taxon>
    </lineage>
</organism>
<proteinExistence type="predicted"/>
<dbReference type="SUPFAM" id="SSF74863">
    <property type="entry name" value="Thiol:disulfide interchange protein DsbD, N-terminal domain (DsbD-alpha)"/>
    <property type="match status" value="1"/>
</dbReference>
<gene>
    <name evidence="2" type="ORF">Aam_078_040</name>
</gene>
<evidence type="ECO:0000313" key="3">
    <source>
        <dbReference type="Proteomes" id="UP000032668"/>
    </source>
</evidence>
<dbReference type="Proteomes" id="UP000032668">
    <property type="component" value="Unassembled WGS sequence"/>
</dbReference>
<sequence length="139" mass="14771">MPSSADKVRITARIEPAGGQAASSAVMVRLDIRKGWHVNANPASLPFLIPTVEKVSIAGKPVALDIAYPRGRNSHIVLQGTAIRVYDDGTVLKALLSRQAQDRFKAAGRLILAVTVQSCSDKGICLPPATLTSNLPHHS</sequence>
<name>A0A0D6PIX4_9PROT</name>